<gene>
    <name evidence="4" type="ORF">C4D60_Mb02t12100</name>
</gene>
<dbReference type="Pfam" id="PF03763">
    <property type="entry name" value="Remorin_C"/>
    <property type="match status" value="1"/>
</dbReference>
<dbReference type="EMBL" id="PYDT01000011">
    <property type="protein sequence ID" value="THU44886.1"/>
    <property type="molecule type" value="Genomic_DNA"/>
</dbReference>
<organism evidence="4 5">
    <name type="scientific">Musa balbisiana</name>
    <name type="common">Banana</name>
    <dbReference type="NCBI Taxonomy" id="52838"/>
    <lineage>
        <taxon>Eukaryota</taxon>
        <taxon>Viridiplantae</taxon>
        <taxon>Streptophyta</taxon>
        <taxon>Embryophyta</taxon>
        <taxon>Tracheophyta</taxon>
        <taxon>Spermatophyta</taxon>
        <taxon>Magnoliopsida</taxon>
        <taxon>Liliopsida</taxon>
        <taxon>Zingiberales</taxon>
        <taxon>Musaceae</taxon>
        <taxon>Musa</taxon>
    </lineage>
</organism>
<evidence type="ECO:0000313" key="5">
    <source>
        <dbReference type="Proteomes" id="UP000317650"/>
    </source>
</evidence>
<proteinExistence type="inferred from homology"/>
<accession>A0A4V4H2L9</accession>
<feature type="domain" description="Remorin C-terminal" evidence="3">
    <location>
        <begin position="311"/>
        <end position="409"/>
    </location>
</feature>
<evidence type="ECO:0000259" key="3">
    <source>
        <dbReference type="Pfam" id="PF03763"/>
    </source>
</evidence>
<sequence>MASGHRSIEHAVGAPRIRSQEVHSLESESVSSGFEFQKGERTRPHRLTAAAAVVPPLSKPARSKWDDAEKWIVSPTSNRGANKPGGRQANNAGLAGSGSQPTAAKVVLEVVDEAAAKRVDGSQAKIQISGIENVNWAGEPCATLDSEVKLAVVVENPVADSAVNLSWHDSSSVQSGTTLMAPNTTFRPVSMRDMGTEMTPIASQEPSRTGTPARATSPLCSRTSSQPSSPQKMALVSTQTESGDCDEDFSNTESSRKEFQNKTMREIMILGQQLGKTNIAAWASKKEDESDASTSTKTVLKGQPAKSIVEASAAWEEAKNTKYLARFKREEIKIQAWENHQKATIEAEMRKIEVEIERMKALANEKLMNHLAAVRHKAQEKRATAGARRNQQAAKTARQADYIGRTGQIEDLNALEERDVD</sequence>
<evidence type="ECO:0000313" key="4">
    <source>
        <dbReference type="EMBL" id="THU44886.1"/>
    </source>
</evidence>
<feature type="region of interest" description="Disordered" evidence="2">
    <location>
        <begin position="1"/>
        <end position="48"/>
    </location>
</feature>
<feature type="region of interest" description="Disordered" evidence="2">
    <location>
        <begin position="74"/>
        <end position="100"/>
    </location>
</feature>
<feature type="region of interest" description="Disordered" evidence="2">
    <location>
        <begin position="378"/>
        <end position="402"/>
    </location>
</feature>
<dbReference type="Proteomes" id="UP000317650">
    <property type="component" value="Chromosome 2"/>
</dbReference>
<comment type="similarity">
    <text evidence="1">Belongs to the remorin family.</text>
</comment>
<evidence type="ECO:0000256" key="1">
    <source>
        <dbReference type="ARBA" id="ARBA00005711"/>
    </source>
</evidence>
<evidence type="ECO:0000256" key="2">
    <source>
        <dbReference type="SAM" id="MobiDB-lite"/>
    </source>
</evidence>
<feature type="compositionally biased region" description="Low complexity" evidence="2">
    <location>
        <begin position="27"/>
        <end position="36"/>
    </location>
</feature>
<dbReference type="AlphaFoldDB" id="A0A4V4H2L9"/>
<feature type="region of interest" description="Disordered" evidence="2">
    <location>
        <begin position="200"/>
        <end position="252"/>
    </location>
</feature>
<protein>
    <recommendedName>
        <fullName evidence="3">Remorin C-terminal domain-containing protein</fullName>
    </recommendedName>
</protein>
<keyword evidence="5" id="KW-1185">Reference proteome</keyword>
<dbReference type="PANTHER" id="PTHR31471:SF98">
    <property type="entry name" value="OS02G0116800 PROTEIN"/>
    <property type="match status" value="1"/>
</dbReference>
<feature type="compositionally biased region" description="Polar residues" evidence="2">
    <location>
        <begin position="218"/>
        <end position="242"/>
    </location>
</feature>
<reference evidence="4 5" key="1">
    <citation type="journal article" date="2019" name="Nat. Plants">
        <title>Genome sequencing of Musa balbisiana reveals subgenome evolution and function divergence in polyploid bananas.</title>
        <authorList>
            <person name="Yao X."/>
        </authorList>
    </citation>
    <scope>NUCLEOTIDE SEQUENCE [LARGE SCALE GENOMIC DNA]</scope>
    <source>
        <strain evidence="5">cv. DH-PKW</strain>
        <tissue evidence="4">Leaves</tissue>
    </source>
</reference>
<name>A0A4V4H2L9_MUSBA</name>
<dbReference type="PANTHER" id="PTHR31471">
    <property type="entry name" value="OS02G0116800 PROTEIN"/>
    <property type="match status" value="1"/>
</dbReference>
<dbReference type="InterPro" id="IPR005516">
    <property type="entry name" value="Remorin_C"/>
</dbReference>
<comment type="caution">
    <text evidence="4">The sequence shown here is derived from an EMBL/GenBank/DDBJ whole genome shotgun (WGS) entry which is preliminary data.</text>
</comment>
<feature type="compositionally biased region" description="Polar residues" evidence="2">
    <location>
        <begin position="201"/>
        <end position="210"/>
    </location>
</feature>